<reference evidence="3" key="1">
    <citation type="journal article" date="2014" name="Int. J. Syst. Evol. Microbiol.">
        <title>Complete genome sequence of Corynebacterium casei LMG S-19264T (=DSM 44701T), isolated from a smear-ripened cheese.</title>
        <authorList>
            <consortium name="US DOE Joint Genome Institute (JGI-PGF)"/>
            <person name="Walter F."/>
            <person name="Albersmeier A."/>
            <person name="Kalinowski J."/>
            <person name="Ruckert C."/>
        </authorList>
    </citation>
    <scope>NUCLEOTIDE SEQUENCE</scope>
    <source>
        <strain evidence="3">NBRC 108769</strain>
    </source>
</reference>
<dbReference type="Pfam" id="PF13517">
    <property type="entry name" value="FG-GAP_3"/>
    <property type="match status" value="4"/>
</dbReference>
<proteinExistence type="predicted"/>
<evidence type="ECO:0000313" key="3">
    <source>
        <dbReference type="EMBL" id="GLR19667.1"/>
    </source>
</evidence>
<comment type="caution">
    <text evidence="3">The sequence shown here is derived from an EMBL/GenBank/DDBJ whole genome shotgun (WGS) entry which is preliminary data.</text>
</comment>
<dbReference type="EMBL" id="BSOH01000031">
    <property type="protein sequence ID" value="GLR19667.1"/>
    <property type="molecule type" value="Genomic_DNA"/>
</dbReference>
<feature type="domain" description="ASPIC/UnbV" evidence="2">
    <location>
        <begin position="474"/>
        <end position="540"/>
    </location>
</feature>
<dbReference type="InterPro" id="IPR026444">
    <property type="entry name" value="Secre_tail"/>
</dbReference>
<reference evidence="3" key="2">
    <citation type="submission" date="2023-01" db="EMBL/GenBank/DDBJ databases">
        <title>Draft genome sequence of Portibacter lacus strain NBRC 108769.</title>
        <authorList>
            <person name="Sun Q."/>
            <person name="Mori K."/>
        </authorList>
    </citation>
    <scope>NUCLEOTIDE SEQUENCE</scope>
    <source>
        <strain evidence="3">NBRC 108769</strain>
    </source>
</reference>
<dbReference type="Proteomes" id="UP001156666">
    <property type="component" value="Unassembled WGS sequence"/>
</dbReference>
<dbReference type="SUPFAM" id="SSF69318">
    <property type="entry name" value="Integrin alpha N-terminal domain"/>
    <property type="match status" value="1"/>
</dbReference>
<dbReference type="NCBIfam" id="TIGR04183">
    <property type="entry name" value="Por_Secre_tail"/>
    <property type="match status" value="1"/>
</dbReference>
<protein>
    <recommendedName>
        <fullName evidence="2">ASPIC/UnbV domain-containing protein</fullName>
    </recommendedName>
</protein>
<evidence type="ECO:0000256" key="1">
    <source>
        <dbReference type="ARBA" id="ARBA00022729"/>
    </source>
</evidence>
<dbReference type="InterPro" id="IPR027039">
    <property type="entry name" value="Crtac1"/>
</dbReference>
<evidence type="ECO:0000313" key="4">
    <source>
        <dbReference type="Proteomes" id="UP001156666"/>
    </source>
</evidence>
<keyword evidence="1" id="KW-0732">Signal</keyword>
<dbReference type="PANTHER" id="PTHR16026">
    <property type="entry name" value="CARTILAGE ACIDIC PROTEIN 1"/>
    <property type="match status" value="1"/>
</dbReference>
<dbReference type="InterPro" id="IPR028994">
    <property type="entry name" value="Integrin_alpha_N"/>
</dbReference>
<dbReference type="Gene3D" id="2.130.10.130">
    <property type="entry name" value="Integrin alpha, N-terminal"/>
    <property type="match status" value="2"/>
</dbReference>
<keyword evidence="4" id="KW-1185">Reference proteome</keyword>
<organism evidence="3 4">
    <name type="scientific">Portibacter lacus</name>
    <dbReference type="NCBI Taxonomy" id="1099794"/>
    <lineage>
        <taxon>Bacteria</taxon>
        <taxon>Pseudomonadati</taxon>
        <taxon>Bacteroidota</taxon>
        <taxon>Saprospiria</taxon>
        <taxon>Saprospirales</taxon>
        <taxon>Haliscomenobacteraceae</taxon>
        <taxon>Portibacter</taxon>
    </lineage>
</organism>
<evidence type="ECO:0000259" key="2">
    <source>
        <dbReference type="Pfam" id="PF07593"/>
    </source>
</evidence>
<dbReference type="AlphaFoldDB" id="A0AA37ST86"/>
<accession>A0AA37ST86</accession>
<name>A0AA37ST86_9BACT</name>
<dbReference type="InterPro" id="IPR013517">
    <property type="entry name" value="FG-GAP"/>
</dbReference>
<sequence length="637" mass="70680">MQIKNMKQLKYICLTVVCFLQVTTHAQKVFTEVSEEAGINHAFIIDQATFGGGAAVIDFDKDGYEDIYITGGAAEDALFRNNGDGTFTNVFSNSGFDSTIGTNTQGVSAADVNRDGYKDLLITTFNYMSEDRKSAPNLLFINQQDGTFKDETKEWGLDKFRNNSTGATFGDINLDGYPDLFIANYFSSSPIGISIYNESTITNSFVPSNDYLFLNNGGGKFIEVSEVYNMNHYAFGFQGLFSDYDNDKDLDLHIVNDFGFKKTPNRLYRNDYPKNRFKERSLNLQLNYGMNAMGITGADVNMDGWMDYFITNLSTSVLVYNRKNGDGFDDKTVSAGVAIPTIFHESYTGPPISWGANFFDFDHDMDVDLFVCNGALNPTIRLNPNLFFRNDNGKFKEVAQEMNLFDVRIGRGSVVFDYDNDGDLDLFVVNQAPRQNTDLNGTLPEARCLLFRNDASNGNWLQIELEGVKSELNGLGSKIEIVADDLILIREIEGGASHLSQNTTIAHFGLGDLENISNVTVHWLGGKSQTLTNVAANQRIVIKEEVDENNLETALNLLVTPGAFSEEVVIEYELPASGPAKIELFNAQGMLIETLMDEEQGSVGILSKRISQNLPSGVYFFRLSGAGEIITQKTVKI</sequence>
<gene>
    <name evidence="3" type="ORF">GCM10007940_42830</name>
</gene>
<dbReference type="Pfam" id="PF07593">
    <property type="entry name" value="UnbV_ASPIC"/>
    <property type="match status" value="1"/>
</dbReference>
<dbReference type="PANTHER" id="PTHR16026:SF0">
    <property type="entry name" value="CARTILAGE ACIDIC PROTEIN 1"/>
    <property type="match status" value="1"/>
</dbReference>
<dbReference type="InterPro" id="IPR011519">
    <property type="entry name" value="UnbV_ASPIC"/>
</dbReference>